<gene>
    <name evidence="15" type="primary">acnA</name>
    <name evidence="15" type="ORF">E3E12_03335</name>
</gene>
<evidence type="ECO:0000256" key="4">
    <source>
        <dbReference type="ARBA" id="ARBA00005026"/>
    </source>
</evidence>
<dbReference type="InterPro" id="IPR000573">
    <property type="entry name" value="AconitaseA/IPMdHydase_ssu_swvl"/>
</dbReference>
<dbReference type="Pfam" id="PF00694">
    <property type="entry name" value="Aconitase_C"/>
    <property type="match status" value="1"/>
</dbReference>
<evidence type="ECO:0000256" key="11">
    <source>
        <dbReference type="ARBA" id="ARBA00023501"/>
    </source>
</evidence>
<dbReference type="GO" id="GO:0051539">
    <property type="term" value="F:4 iron, 4 sulfur cluster binding"/>
    <property type="evidence" value="ECO:0007669"/>
    <property type="project" value="UniProtKB-KW"/>
</dbReference>
<dbReference type="Proteomes" id="UP000318709">
    <property type="component" value="Chromosome"/>
</dbReference>
<dbReference type="NCBIfam" id="NF009520">
    <property type="entry name" value="PRK12881.1"/>
    <property type="match status" value="1"/>
</dbReference>
<dbReference type="Gene3D" id="6.10.190.10">
    <property type="match status" value="1"/>
</dbReference>
<evidence type="ECO:0000313" key="15">
    <source>
        <dbReference type="EMBL" id="QDH14335.1"/>
    </source>
</evidence>
<evidence type="ECO:0000256" key="8">
    <source>
        <dbReference type="ARBA" id="ARBA00023004"/>
    </source>
</evidence>
<dbReference type="Gene3D" id="3.30.499.10">
    <property type="entry name" value="Aconitase, domain 3"/>
    <property type="match status" value="2"/>
</dbReference>
<keyword evidence="8 12" id="KW-0408">Iron</keyword>
<dbReference type="InterPro" id="IPR006249">
    <property type="entry name" value="Aconitase/IRP2"/>
</dbReference>
<accession>A0A4Y6UE86</accession>
<dbReference type="PRINTS" id="PR00415">
    <property type="entry name" value="ACONITASE"/>
</dbReference>
<organism evidence="15 16">
    <name type="scientific">Formicincola oecophyllae</name>
    <dbReference type="NCBI Taxonomy" id="2558361"/>
    <lineage>
        <taxon>Bacteria</taxon>
        <taxon>Pseudomonadati</taxon>
        <taxon>Pseudomonadota</taxon>
        <taxon>Alphaproteobacteria</taxon>
        <taxon>Acetobacterales</taxon>
        <taxon>Acetobacteraceae</taxon>
        <taxon>Formicincola</taxon>
    </lineage>
</organism>
<keyword evidence="10 12" id="KW-0456">Lyase</keyword>
<evidence type="ECO:0000256" key="3">
    <source>
        <dbReference type="ARBA" id="ARBA00004717"/>
    </source>
</evidence>
<feature type="domain" description="Aconitase A/isopropylmalate dehydratase small subunit swivel" evidence="14">
    <location>
        <begin position="672"/>
        <end position="800"/>
    </location>
</feature>
<dbReference type="UniPathway" id="UPA00223">
    <property type="reaction ID" value="UER00718"/>
</dbReference>
<dbReference type="CDD" id="cd01580">
    <property type="entry name" value="AcnA_IRP_Swivel"/>
    <property type="match status" value="1"/>
</dbReference>
<evidence type="ECO:0000259" key="14">
    <source>
        <dbReference type="Pfam" id="PF00694"/>
    </source>
</evidence>
<protein>
    <recommendedName>
        <fullName evidence="12">Aconitate hydratase</fullName>
        <shortName evidence="12">Aconitase</shortName>
        <ecNumber evidence="12">4.2.1.3</ecNumber>
    </recommendedName>
</protein>
<dbReference type="InterPro" id="IPR018136">
    <property type="entry name" value="Aconitase_4Fe-4S_BS"/>
</dbReference>
<dbReference type="Pfam" id="PF00330">
    <property type="entry name" value="Aconitase"/>
    <property type="match status" value="1"/>
</dbReference>
<comment type="catalytic activity">
    <reaction evidence="11 12">
        <text>citrate = D-threo-isocitrate</text>
        <dbReference type="Rhea" id="RHEA:10336"/>
        <dbReference type="ChEBI" id="CHEBI:15562"/>
        <dbReference type="ChEBI" id="CHEBI:16947"/>
        <dbReference type="EC" id="4.2.1.3"/>
    </reaction>
</comment>
<dbReference type="NCBIfam" id="TIGR01341">
    <property type="entry name" value="aconitase_1"/>
    <property type="match status" value="1"/>
</dbReference>
<comment type="function">
    <text evidence="12">Catalyzes the isomerization of citrate to isocitrate via cis-aconitate.</text>
</comment>
<dbReference type="InterPro" id="IPR036008">
    <property type="entry name" value="Aconitase_4Fe-4S_dom"/>
</dbReference>
<sequence>MGQWRVASLPMAFKAAGTTGKLAERLPISLKIVLENVLRQGDWQAARAVIDWALERHSTAEVPFRPARILMQDFTGVPAIVDLAAMRDGMKALGGDPDQVNPLVPIDLVIDHSVAVDVAGRPDALAQNVTREFARNAERYGFLRWGAEAFGNFKVVPPGNGICHQVNLEHLAPLVVERDGQLFPDTVFGTDSHTTMINGLGVLGWGVGGIEAEAAALGEAIAMRVPDVVGVRLEGALPAGTTATDLVLHLTQMLRKVGVVGRFVEFFGPALDQLPLADRATIANMAPEYGATCGYFPPDSHTVAYLRQTGRPEDHIKRTENYLRAQGMWRDPNQEPVFTQVVKLDLGQVRPTAAGPKNPSDRHDLAAVPASLESCLAGFGVAAADLIKARQATQANPAKVLPGQGDIVLAAITSCTNTSNPSVMVAAGLLARNARAKGLKPKPWVKTSLAPGSRAVTNYLKRAGLDTDLDALGFETVGYGCTSCIGNSGPLAPAIAAHIENANLVVAGVLSGNRNFEGRVSPWTKANYIMSPPLVVAYALAGHMGLDLTTQPLGKSSDGEGVFLRDIWPTMEEVQAVVAATVTPEAFAEGYAHVEEGPAQWQALKPAAPSATYDWPQGSTYIHNPPWLANAATPPGTPHKLEGRILAMFGDNITTDHISPAGAIAAHSPAARWLERHGVAPGDFNSYGARRGNDQVMARGTFANIRLRNELVLGVEGGQTRHWPSGEQGSIFDVAERYQREGTPTVIVAGRQYGMGSSRDWAAKGTRMLGVRAVIAEDFERIHRANLVGMAVIPLTFPEEVTRQTLGLKGDESVTLTFPEILAPGCVAEAIFTSPQGKVVKTPLSVCVETNAEAAYLAQDGILPFVLRRMAGRG</sequence>
<evidence type="ECO:0000313" key="16">
    <source>
        <dbReference type="Proteomes" id="UP000318709"/>
    </source>
</evidence>
<comment type="cofactor">
    <cofactor evidence="2">
        <name>[4Fe-4S] cluster</name>
        <dbReference type="ChEBI" id="CHEBI:49883"/>
    </cofactor>
</comment>
<reference evidence="15 16" key="1">
    <citation type="submission" date="2019-03" db="EMBL/GenBank/DDBJ databases">
        <title>The complete genome sequence of Swingsia_sp. F3b2 LMG30590(T).</title>
        <authorList>
            <person name="Chua K.-O."/>
            <person name="Chan K.-G."/>
            <person name="See-Too W.-S."/>
        </authorList>
    </citation>
    <scope>NUCLEOTIDE SEQUENCE [LARGE SCALE GENOMIC DNA]</scope>
    <source>
        <strain evidence="15 16">F3b2</strain>
    </source>
</reference>
<dbReference type="FunFam" id="3.20.19.10:FF:000001">
    <property type="entry name" value="Aconitate hydratase"/>
    <property type="match status" value="1"/>
</dbReference>
<dbReference type="RefSeq" id="WP_141444038.1">
    <property type="nucleotide sequence ID" value="NZ_CP038231.1"/>
</dbReference>
<comment type="pathway">
    <text evidence="4">Organic acid metabolism; propanoate degradation.</text>
</comment>
<evidence type="ECO:0000256" key="5">
    <source>
        <dbReference type="ARBA" id="ARBA00007185"/>
    </source>
</evidence>
<dbReference type="AlphaFoldDB" id="A0A4Y6UE86"/>
<feature type="domain" description="Aconitase/3-isopropylmalate dehydratase large subunit alpha/beta/alpha" evidence="13">
    <location>
        <begin position="57"/>
        <end position="542"/>
    </location>
</feature>
<proteinExistence type="inferred from homology"/>
<evidence type="ECO:0000256" key="9">
    <source>
        <dbReference type="ARBA" id="ARBA00023014"/>
    </source>
</evidence>
<keyword evidence="9 12" id="KW-0411">Iron-sulfur</keyword>
<dbReference type="InterPro" id="IPR001030">
    <property type="entry name" value="Acoase/IPM_deHydtase_lsu_aba"/>
</dbReference>
<dbReference type="GO" id="GO:0047456">
    <property type="term" value="F:2-methylisocitrate dehydratase activity"/>
    <property type="evidence" value="ECO:0007669"/>
    <property type="project" value="UniProtKB-EC"/>
</dbReference>
<keyword evidence="6 12" id="KW-0004">4Fe-4S</keyword>
<dbReference type="GO" id="GO:0006099">
    <property type="term" value="P:tricarboxylic acid cycle"/>
    <property type="evidence" value="ECO:0007669"/>
    <property type="project" value="UniProtKB-UniPathway"/>
</dbReference>
<dbReference type="SUPFAM" id="SSF53732">
    <property type="entry name" value="Aconitase iron-sulfur domain"/>
    <property type="match status" value="1"/>
</dbReference>
<evidence type="ECO:0000256" key="7">
    <source>
        <dbReference type="ARBA" id="ARBA00022723"/>
    </source>
</evidence>
<dbReference type="EMBL" id="CP038231">
    <property type="protein sequence ID" value="QDH14335.1"/>
    <property type="molecule type" value="Genomic_DNA"/>
</dbReference>
<dbReference type="NCBIfam" id="NF006757">
    <property type="entry name" value="PRK09277.1"/>
    <property type="match status" value="1"/>
</dbReference>
<dbReference type="PANTHER" id="PTHR11670">
    <property type="entry name" value="ACONITASE/IRON-RESPONSIVE ELEMENT FAMILY MEMBER"/>
    <property type="match status" value="1"/>
</dbReference>
<comment type="similarity">
    <text evidence="5 12">Belongs to the aconitase/IPM isomerase family.</text>
</comment>
<evidence type="ECO:0000256" key="10">
    <source>
        <dbReference type="ARBA" id="ARBA00023239"/>
    </source>
</evidence>
<dbReference type="OrthoDB" id="9764318at2"/>
<evidence type="ECO:0000256" key="12">
    <source>
        <dbReference type="RuleBase" id="RU361275"/>
    </source>
</evidence>
<dbReference type="GO" id="GO:0046872">
    <property type="term" value="F:metal ion binding"/>
    <property type="evidence" value="ECO:0007669"/>
    <property type="project" value="UniProtKB-KW"/>
</dbReference>
<keyword evidence="7" id="KW-0479">Metal-binding</keyword>
<name>A0A4Y6UE86_9PROT</name>
<comment type="catalytic activity">
    <reaction evidence="1">
        <text>(2S,3R)-3-hydroxybutane-1,2,3-tricarboxylate = 2-methyl-cis-aconitate + H2O</text>
        <dbReference type="Rhea" id="RHEA:17941"/>
        <dbReference type="ChEBI" id="CHEBI:15377"/>
        <dbReference type="ChEBI" id="CHEBI:57429"/>
        <dbReference type="ChEBI" id="CHEBI:57872"/>
        <dbReference type="EC" id="4.2.1.99"/>
    </reaction>
</comment>
<dbReference type="GO" id="GO:0003994">
    <property type="term" value="F:aconitate hydratase activity"/>
    <property type="evidence" value="ECO:0007669"/>
    <property type="project" value="UniProtKB-EC"/>
</dbReference>
<dbReference type="InterPro" id="IPR015928">
    <property type="entry name" value="Aconitase/3IPM_dehydase_swvl"/>
</dbReference>
<keyword evidence="16" id="KW-1185">Reference proteome</keyword>
<dbReference type="InterPro" id="IPR044137">
    <property type="entry name" value="AcnA_IRP_Swivel"/>
</dbReference>
<comment type="pathway">
    <text evidence="3">Carbohydrate metabolism; tricarboxylic acid cycle; isocitrate from oxaloacetate: step 2/2.</text>
</comment>
<dbReference type="PROSITE" id="PS00450">
    <property type="entry name" value="ACONITASE_1"/>
    <property type="match status" value="1"/>
</dbReference>
<dbReference type="Gene3D" id="3.20.19.10">
    <property type="entry name" value="Aconitase, domain 4"/>
    <property type="match status" value="1"/>
</dbReference>
<dbReference type="EC" id="4.2.1.3" evidence="12"/>
<dbReference type="KEGG" id="swf:E3E12_03335"/>
<evidence type="ECO:0000256" key="6">
    <source>
        <dbReference type="ARBA" id="ARBA00022485"/>
    </source>
</evidence>
<evidence type="ECO:0000259" key="13">
    <source>
        <dbReference type="Pfam" id="PF00330"/>
    </source>
</evidence>
<dbReference type="SUPFAM" id="SSF52016">
    <property type="entry name" value="LeuD/IlvD-like"/>
    <property type="match status" value="1"/>
</dbReference>
<evidence type="ECO:0000256" key="2">
    <source>
        <dbReference type="ARBA" id="ARBA00001966"/>
    </source>
</evidence>
<dbReference type="InterPro" id="IPR015931">
    <property type="entry name" value="Acnase/IPM_dHydase_lsu_aba_1/3"/>
</dbReference>
<evidence type="ECO:0000256" key="1">
    <source>
        <dbReference type="ARBA" id="ARBA00000118"/>
    </source>
</evidence>